<feature type="transmembrane region" description="Helical" evidence="1">
    <location>
        <begin position="220"/>
        <end position="238"/>
    </location>
</feature>
<dbReference type="InterPro" id="IPR005240">
    <property type="entry name" value="DUF389"/>
</dbReference>
<feature type="transmembrane region" description="Helical" evidence="1">
    <location>
        <begin position="174"/>
        <end position="200"/>
    </location>
</feature>
<keyword evidence="1" id="KW-1133">Transmembrane helix</keyword>
<feature type="transmembrane region" description="Helical" evidence="1">
    <location>
        <begin position="141"/>
        <end position="162"/>
    </location>
</feature>
<dbReference type="PANTHER" id="PTHR20992">
    <property type="entry name" value="AT15442P-RELATED"/>
    <property type="match status" value="1"/>
</dbReference>
<feature type="transmembrane region" description="Helical" evidence="1">
    <location>
        <begin position="280"/>
        <end position="302"/>
    </location>
</feature>
<accession>A0ABN1ZII1</accession>
<proteinExistence type="predicted"/>
<feature type="transmembrane region" description="Helical" evidence="1">
    <location>
        <begin position="245"/>
        <end position="268"/>
    </location>
</feature>
<dbReference type="RefSeq" id="WP_344498333.1">
    <property type="nucleotide sequence ID" value="NZ_BAAAQD010000001.1"/>
</dbReference>
<dbReference type="Pfam" id="PF04087">
    <property type="entry name" value="DUF389"/>
    <property type="match status" value="1"/>
</dbReference>
<evidence type="ECO:0000256" key="1">
    <source>
        <dbReference type="SAM" id="Phobius"/>
    </source>
</evidence>
<protein>
    <submittedName>
        <fullName evidence="2">DUF389 domain-containing protein</fullName>
    </submittedName>
</protein>
<keyword evidence="1" id="KW-0472">Membrane</keyword>
<dbReference type="PANTHER" id="PTHR20992:SF9">
    <property type="entry name" value="AT15442P-RELATED"/>
    <property type="match status" value="1"/>
</dbReference>
<organism evidence="2 3">
    <name type="scientific">Dactylosporangium maewongense</name>
    <dbReference type="NCBI Taxonomy" id="634393"/>
    <lineage>
        <taxon>Bacteria</taxon>
        <taxon>Bacillati</taxon>
        <taxon>Actinomycetota</taxon>
        <taxon>Actinomycetes</taxon>
        <taxon>Micromonosporales</taxon>
        <taxon>Micromonosporaceae</taxon>
        <taxon>Dactylosporangium</taxon>
    </lineage>
</organism>
<evidence type="ECO:0000313" key="3">
    <source>
        <dbReference type="Proteomes" id="UP001501470"/>
    </source>
</evidence>
<dbReference type="EMBL" id="BAAAQD010000001">
    <property type="protein sequence ID" value="GAA1499469.1"/>
    <property type="molecule type" value="Genomic_DNA"/>
</dbReference>
<sequence>MLHLRVISPPDRTDDVVRVIEAAPGATNLVVLPGAARQPDGDLVLCDVVREAGSPVLSALRKLKIHETGSIAIDQVEVALSHVAAAAADAAPGLAGDAVVWDEIEQKTGDETELSGTYLLMFAIAAIIAGIGVLFDQPILIVGAMVVGPEFGPLAALCVGIVRKRPIFVKKSALALSVGFVTAMLATVGATFLLDLAGLVDRSMLLQERPMTDFIWRPDALSWVVGFLAGIAGMLSLTSSKAGPLIGVLISVTTVPAAANIAVAIAYWVPDEALGSAVQLLLNLAAIITAGLLTLLAQRWFWTMTARKAARQ</sequence>
<comment type="caution">
    <text evidence="2">The sequence shown here is derived from an EMBL/GenBank/DDBJ whole genome shotgun (WGS) entry which is preliminary data.</text>
</comment>
<keyword evidence="3" id="KW-1185">Reference proteome</keyword>
<reference evidence="2 3" key="1">
    <citation type="journal article" date="2019" name="Int. J. Syst. Evol. Microbiol.">
        <title>The Global Catalogue of Microorganisms (GCM) 10K type strain sequencing project: providing services to taxonomists for standard genome sequencing and annotation.</title>
        <authorList>
            <consortium name="The Broad Institute Genomics Platform"/>
            <consortium name="The Broad Institute Genome Sequencing Center for Infectious Disease"/>
            <person name="Wu L."/>
            <person name="Ma J."/>
        </authorList>
    </citation>
    <scope>NUCLEOTIDE SEQUENCE [LARGE SCALE GENOMIC DNA]</scope>
    <source>
        <strain evidence="2 3">JCM 15933</strain>
    </source>
</reference>
<keyword evidence="1" id="KW-0812">Transmembrane</keyword>
<dbReference type="Proteomes" id="UP001501470">
    <property type="component" value="Unassembled WGS sequence"/>
</dbReference>
<name>A0ABN1ZII1_9ACTN</name>
<evidence type="ECO:0000313" key="2">
    <source>
        <dbReference type="EMBL" id="GAA1499469.1"/>
    </source>
</evidence>
<feature type="transmembrane region" description="Helical" evidence="1">
    <location>
        <begin position="116"/>
        <end position="135"/>
    </location>
</feature>
<gene>
    <name evidence="2" type="ORF">GCM10009827_001340</name>
</gene>